<comment type="caution">
    <text evidence="18">The sequence shown here is derived from an EMBL/GenBank/DDBJ whole genome shotgun (WGS) entry which is preliminary data.</text>
</comment>
<evidence type="ECO:0000256" key="9">
    <source>
        <dbReference type="ARBA" id="ARBA00022960"/>
    </source>
</evidence>
<evidence type="ECO:0000259" key="17">
    <source>
        <dbReference type="Pfam" id="PF03717"/>
    </source>
</evidence>
<dbReference type="PANTHER" id="PTHR30627">
    <property type="entry name" value="PEPTIDOGLYCAN D,D-TRANSPEPTIDASE"/>
    <property type="match status" value="1"/>
</dbReference>
<feature type="domain" description="Penicillin-binding protein dimerisation" evidence="17">
    <location>
        <begin position="66"/>
        <end position="241"/>
    </location>
</feature>
<dbReference type="Gene3D" id="3.40.710.10">
    <property type="entry name" value="DD-peptidase/beta-lactamase superfamily"/>
    <property type="match status" value="1"/>
</dbReference>
<comment type="similarity">
    <text evidence="14">Belongs to the transpeptidase family. MrdA subfamily.</text>
</comment>
<evidence type="ECO:0000256" key="14">
    <source>
        <dbReference type="HAMAP-Rule" id="MF_02081"/>
    </source>
</evidence>
<feature type="binding site" evidence="14">
    <location>
        <position position="389"/>
    </location>
    <ligand>
        <name>Zn(2+)</name>
        <dbReference type="ChEBI" id="CHEBI:29105"/>
    </ligand>
</feature>
<keyword evidence="14" id="KW-0862">Zinc</keyword>
<feature type="region of interest" description="Disordered" evidence="15">
    <location>
        <begin position="641"/>
        <end position="665"/>
    </location>
</feature>
<evidence type="ECO:0000256" key="2">
    <source>
        <dbReference type="ARBA" id="ARBA00004236"/>
    </source>
</evidence>
<keyword evidence="9 14" id="KW-0133">Cell shape</keyword>
<dbReference type="SUPFAM" id="SSF56519">
    <property type="entry name" value="Penicillin binding protein dimerisation domain"/>
    <property type="match status" value="1"/>
</dbReference>
<reference evidence="18 19" key="1">
    <citation type="submission" date="2023-09" db="EMBL/GenBank/DDBJ databases">
        <authorList>
            <person name="Rey-Velasco X."/>
        </authorList>
    </citation>
    <scope>NUCLEOTIDE SEQUENCE [LARGE SCALE GENOMIC DNA]</scope>
    <source>
        <strain evidence="18 19">W431</strain>
    </source>
</reference>
<feature type="transmembrane region" description="Helical" evidence="14">
    <location>
        <begin position="21"/>
        <end position="42"/>
    </location>
</feature>
<keyword evidence="13 14" id="KW-0961">Cell wall biogenesis/degradation</keyword>
<evidence type="ECO:0000256" key="15">
    <source>
        <dbReference type="SAM" id="MobiDB-lite"/>
    </source>
</evidence>
<dbReference type="Pfam" id="PF03717">
    <property type="entry name" value="PBP_dimer"/>
    <property type="match status" value="1"/>
</dbReference>
<dbReference type="HAMAP" id="MF_02081">
    <property type="entry name" value="MrdA_transpept"/>
    <property type="match status" value="1"/>
</dbReference>
<evidence type="ECO:0000313" key="19">
    <source>
        <dbReference type="Proteomes" id="UP001266357"/>
    </source>
</evidence>
<evidence type="ECO:0000256" key="7">
    <source>
        <dbReference type="ARBA" id="ARBA00022692"/>
    </source>
</evidence>
<feature type="domain" description="Penicillin-binding protein transpeptidase" evidence="16">
    <location>
        <begin position="273"/>
        <end position="628"/>
    </location>
</feature>
<sequence length="665" mass="75220">MPRPKRVVIRNHSAEANLFARRAFITLLGVIVIILILFNNIYELEISSYEKYQTRSNSNRIKLLPVAPNRGLIYDRNGVLLAENKPIFSLEVIPEQVENLEETIKAVSELLEIPKEKQTKLFESLRSKRRFKPLELISRLSDQQVALFSVNQHKFPGLFIDARLKRYYPFADLTTHSLGYVARINRRDVIKLEEQGKEENYAATRNIGKLGLERFYQDILHGTIGHQEVEINNQGRIIRTLNFTPPVPGKDLTLTLDIELQMIAKRALSGKRGAIVAIDPRDGGVLAMYSNPSYNGNLFVHGISNKNYKKLLSSKDRPLVNRTVQGYPPASTIKPLLALTGLEEEIITPETEIYDPGFYQLPGIETKRRDWKKWGHGKVNLAKSLEQSCNVYYYDLSYKLGITRIARMMEKFGFGEYTGIDIYEENRAIMPSVEWKRARYNQPWYTGETLSVGIGQSYWTVTPLQLAQAMSILVNKGHIKVPHLLKATKEIVLTPSENNDAPMEGTEHVIEMPVDEKPPIELSKNEYWDIVLDGMHNTVQKFGATGYSAFKGSKYDAAGKTGSAQTANIGQDEKYDAETTQENQRDNAMFVAFAPYEKPEIVVAVAIENVAKGGGGTNAAPVARQIMDQYFGNRVIVSKNKHPHHDKTYGEQYLDSPKNKHSGSN</sequence>
<evidence type="ECO:0000256" key="3">
    <source>
        <dbReference type="ARBA" id="ARBA00022475"/>
    </source>
</evidence>
<evidence type="ECO:0000313" key="18">
    <source>
        <dbReference type="EMBL" id="MDT0602747.1"/>
    </source>
</evidence>
<organism evidence="18 19">
    <name type="scientific">Thalassotalea castellviae</name>
    <dbReference type="NCBI Taxonomy" id="3075612"/>
    <lineage>
        <taxon>Bacteria</taxon>
        <taxon>Pseudomonadati</taxon>
        <taxon>Pseudomonadota</taxon>
        <taxon>Gammaproteobacteria</taxon>
        <taxon>Alteromonadales</taxon>
        <taxon>Colwelliaceae</taxon>
        <taxon>Thalassotalea</taxon>
    </lineage>
</organism>
<dbReference type="InterPro" id="IPR005311">
    <property type="entry name" value="PBP_dimer"/>
</dbReference>
<keyword evidence="10 14" id="KW-0573">Peptidoglycan synthesis</keyword>
<dbReference type="Pfam" id="PF00905">
    <property type="entry name" value="Transpeptidase"/>
    <property type="match status" value="1"/>
</dbReference>
<keyword evidence="3 14" id="KW-1003">Cell membrane</keyword>
<keyword evidence="11 14" id="KW-1133">Transmembrane helix</keyword>
<dbReference type="Gene3D" id="3.30.1390.30">
    <property type="entry name" value="Penicillin-binding protein 2a, domain 3"/>
    <property type="match status" value="1"/>
</dbReference>
<accession>A0ABU2ZZK6</accession>
<keyword evidence="12 14" id="KW-0472">Membrane</keyword>
<dbReference type="GO" id="GO:0009002">
    <property type="term" value="F:serine-type D-Ala-D-Ala carboxypeptidase activity"/>
    <property type="evidence" value="ECO:0007669"/>
    <property type="project" value="UniProtKB-EC"/>
</dbReference>
<comment type="catalytic activity">
    <reaction evidence="14">
        <text>Preferential cleavage: (Ac)2-L-Lys-D-Ala-|-D-Ala. Also transpeptidation of peptidyl-alanyl moieties that are N-acyl substituents of D-alanine.</text>
        <dbReference type="EC" id="3.4.16.4"/>
    </reaction>
</comment>
<evidence type="ECO:0000256" key="5">
    <source>
        <dbReference type="ARBA" id="ARBA00022645"/>
    </source>
</evidence>
<dbReference type="Proteomes" id="UP001266357">
    <property type="component" value="Unassembled WGS sequence"/>
</dbReference>
<evidence type="ECO:0000256" key="1">
    <source>
        <dbReference type="ARBA" id="ARBA00004167"/>
    </source>
</evidence>
<feature type="binding site" evidence="14">
    <location>
        <position position="370"/>
    </location>
    <ligand>
        <name>Zn(2+)</name>
        <dbReference type="ChEBI" id="CHEBI:29105"/>
    </ligand>
</feature>
<keyword evidence="7 14" id="KW-0812">Transmembrane</keyword>
<keyword evidence="6 14" id="KW-0645">Protease</keyword>
<gene>
    <name evidence="14 18" type="primary">mrdA</name>
    <name evidence="18" type="ORF">RM573_04015</name>
</gene>
<evidence type="ECO:0000256" key="11">
    <source>
        <dbReference type="ARBA" id="ARBA00022989"/>
    </source>
</evidence>
<dbReference type="NCBIfam" id="TIGR03423">
    <property type="entry name" value="pbp2_mrdA"/>
    <property type="match status" value="1"/>
</dbReference>
<evidence type="ECO:0000259" key="16">
    <source>
        <dbReference type="Pfam" id="PF00905"/>
    </source>
</evidence>
<dbReference type="Gene3D" id="3.90.1310.10">
    <property type="entry name" value="Penicillin-binding protein 2a (Domain 2)"/>
    <property type="match status" value="1"/>
</dbReference>
<dbReference type="InterPro" id="IPR001460">
    <property type="entry name" value="PCN-bd_Tpept"/>
</dbReference>
<evidence type="ECO:0000256" key="8">
    <source>
        <dbReference type="ARBA" id="ARBA00022801"/>
    </source>
</evidence>
<keyword evidence="4 14" id="KW-0997">Cell inner membrane</keyword>
<evidence type="ECO:0000256" key="13">
    <source>
        <dbReference type="ARBA" id="ARBA00023316"/>
    </source>
</evidence>
<evidence type="ECO:0000256" key="4">
    <source>
        <dbReference type="ARBA" id="ARBA00022519"/>
    </source>
</evidence>
<dbReference type="EC" id="3.4.16.4" evidence="14"/>
<keyword evidence="5 14" id="KW-0121">Carboxypeptidase</keyword>
<dbReference type="EMBL" id="JAVRIF010000002">
    <property type="protein sequence ID" value="MDT0602747.1"/>
    <property type="molecule type" value="Genomic_DNA"/>
</dbReference>
<dbReference type="InterPro" id="IPR012338">
    <property type="entry name" value="Beta-lactam/transpept-like"/>
</dbReference>
<feature type="active site" description="Acyl-ester intermediate" evidence="14">
    <location>
        <position position="331"/>
    </location>
</feature>
<keyword evidence="8 14" id="KW-0378">Hydrolase</keyword>
<dbReference type="InterPro" id="IPR050515">
    <property type="entry name" value="Beta-lactam/transpept"/>
</dbReference>
<feature type="binding site" evidence="14">
    <location>
        <position position="376"/>
    </location>
    <ligand>
        <name>Zn(2+)</name>
        <dbReference type="ChEBI" id="CHEBI:29105"/>
    </ligand>
</feature>
<dbReference type="RefSeq" id="WP_311577651.1">
    <property type="nucleotide sequence ID" value="NZ_JAVRIF010000002.1"/>
</dbReference>
<dbReference type="InterPro" id="IPR036138">
    <property type="entry name" value="PBP_dimer_sf"/>
</dbReference>
<comment type="function">
    <text evidence="14">Catalyzes cross-linking of the peptidoglycan cell wall.</text>
</comment>
<keyword evidence="19" id="KW-1185">Reference proteome</keyword>
<evidence type="ECO:0000256" key="10">
    <source>
        <dbReference type="ARBA" id="ARBA00022984"/>
    </source>
</evidence>
<proteinExistence type="inferred from homology"/>
<comment type="cofactor">
    <cofactor evidence="14">
        <name>Zn(2+)</name>
        <dbReference type="ChEBI" id="CHEBI:29105"/>
    </cofactor>
    <text evidence="14">Binds one Zn(2+) ion per subunit.</text>
</comment>
<comment type="pathway">
    <text evidence="14">Cell wall biogenesis; peptidoglycan biosynthesis.</text>
</comment>
<dbReference type="PANTHER" id="PTHR30627:SF2">
    <property type="entry name" value="PEPTIDOGLYCAN D,D-TRANSPEPTIDASE MRDA"/>
    <property type="match status" value="1"/>
</dbReference>
<evidence type="ECO:0000256" key="12">
    <source>
        <dbReference type="ARBA" id="ARBA00023136"/>
    </source>
</evidence>
<evidence type="ECO:0000256" key="6">
    <source>
        <dbReference type="ARBA" id="ARBA00022670"/>
    </source>
</evidence>
<protein>
    <recommendedName>
        <fullName evidence="14">Peptidoglycan D,D-transpeptidase MrdA</fullName>
        <ecNumber evidence="14">3.4.16.4</ecNumber>
    </recommendedName>
    <alternativeName>
        <fullName evidence="14">Penicillin-binding protein 2</fullName>
        <shortName evidence="14">PBP-2</shortName>
    </alternativeName>
</protein>
<dbReference type="InterPro" id="IPR017790">
    <property type="entry name" value="Penicillin-binding_protein_2"/>
</dbReference>
<name>A0ABU2ZZK6_9GAMM</name>
<feature type="binding site" evidence="14">
    <location>
        <position position="355"/>
    </location>
    <ligand>
        <name>Zn(2+)</name>
        <dbReference type="ChEBI" id="CHEBI:29105"/>
    </ligand>
</feature>
<dbReference type="SUPFAM" id="SSF56601">
    <property type="entry name" value="beta-lactamase/transpeptidase-like"/>
    <property type="match status" value="1"/>
</dbReference>
<keyword evidence="14" id="KW-0479">Metal-binding</keyword>
<comment type="subcellular location">
    <subcellularLocation>
        <location evidence="14">Cell inner membrane</location>
        <topology evidence="14">Single-pass membrane protein</topology>
    </subcellularLocation>
    <subcellularLocation>
        <location evidence="2">Cell membrane</location>
    </subcellularLocation>
    <subcellularLocation>
        <location evidence="1">Membrane</location>
        <topology evidence="1">Single-pass membrane protein</topology>
    </subcellularLocation>
</comment>